<dbReference type="Proteomes" id="UP000317839">
    <property type="component" value="Unassembled WGS sequence"/>
</dbReference>
<gene>
    <name evidence="2" type="ORF">FLL45_04905</name>
</gene>
<sequence>MKYLKITKLVSKVLLPFVIAFNLGCGSNPPVLSDFQVYKQSMNPTEGQPNYQAAKDALEKIIYSPRSNSKMRESATRLMALNLYSGKFGYYGEAEFIYWANTLGSNKGSDLQFRIDRIKKVREVFPNQKELMNNLYLESIVHCAPTVKIIPQLLIQDKNLALYYLNGVECIYPKLVSQPQLREIYSKHLELVGVRETKNLMTRGFNLYARNPTMSQFNALKETEQSALLMAKIQAFTYAAKTSQPKFPAGAYYRSAEVKKIFQFFQSDNDSDWFKGNALLEEILSDNKSSDLEKAKLFHYIAVSAYLKDRFDTYKTYKARLMELNYLKPAEKLYMDRMTMLFMHKLKRFVKGNEFVEERLVQLK</sequence>
<evidence type="ECO:0000313" key="3">
    <source>
        <dbReference type="Proteomes" id="UP000317839"/>
    </source>
</evidence>
<comment type="caution">
    <text evidence="2">The sequence shown here is derived from an EMBL/GenBank/DDBJ whole genome shotgun (WGS) entry which is preliminary data.</text>
</comment>
<protein>
    <submittedName>
        <fullName evidence="2">Uncharacterized protein</fullName>
    </submittedName>
</protein>
<evidence type="ECO:0000313" key="2">
    <source>
        <dbReference type="EMBL" id="TQV77288.1"/>
    </source>
</evidence>
<reference evidence="2 3" key="1">
    <citation type="submission" date="2019-06" db="EMBL/GenBank/DDBJ databases">
        <title>Draft genome of Aliikangiella marina GYP-15.</title>
        <authorList>
            <person name="Wang G."/>
        </authorList>
    </citation>
    <scope>NUCLEOTIDE SEQUENCE [LARGE SCALE GENOMIC DNA]</scope>
    <source>
        <strain evidence="2 3">GYP-15</strain>
    </source>
</reference>
<keyword evidence="1" id="KW-0732">Signal</keyword>
<dbReference type="OrthoDB" id="9836870at2"/>
<name>A0A545TJ96_9GAMM</name>
<dbReference type="AlphaFoldDB" id="A0A545TJ96"/>
<evidence type="ECO:0000256" key="1">
    <source>
        <dbReference type="SAM" id="SignalP"/>
    </source>
</evidence>
<organism evidence="2 3">
    <name type="scientific">Aliikangiella marina</name>
    <dbReference type="NCBI Taxonomy" id="1712262"/>
    <lineage>
        <taxon>Bacteria</taxon>
        <taxon>Pseudomonadati</taxon>
        <taxon>Pseudomonadota</taxon>
        <taxon>Gammaproteobacteria</taxon>
        <taxon>Oceanospirillales</taxon>
        <taxon>Pleioneaceae</taxon>
        <taxon>Aliikangiella</taxon>
    </lineage>
</organism>
<dbReference type="RefSeq" id="WP_142940861.1">
    <property type="nucleotide sequence ID" value="NZ_VIKR01000001.1"/>
</dbReference>
<feature type="signal peptide" evidence="1">
    <location>
        <begin position="1"/>
        <end position="20"/>
    </location>
</feature>
<feature type="chain" id="PRO_5022033772" evidence="1">
    <location>
        <begin position="21"/>
        <end position="364"/>
    </location>
</feature>
<dbReference type="EMBL" id="VIKR01000001">
    <property type="protein sequence ID" value="TQV77288.1"/>
    <property type="molecule type" value="Genomic_DNA"/>
</dbReference>
<keyword evidence="3" id="KW-1185">Reference proteome</keyword>
<accession>A0A545TJ96</accession>
<proteinExistence type="predicted"/>